<accession>A0A9W8BPK5</accession>
<dbReference type="Proteomes" id="UP001150907">
    <property type="component" value="Unassembled WGS sequence"/>
</dbReference>
<evidence type="ECO:0000313" key="4">
    <source>
        <dbReference type="Proteomes" id="UP001150907"/>
    </source>
</evidence>
<reference evidence="3" key="1">
    <citation type="submission" date="2022-07" db="EMBL/GenBank/DDBJ databases">
        <title>Phylogenomic reconstructions and comparative analyses of Kickxellomycotina fungi.</title>
        <authorList>
            <person name="Reynolds N.K."/>
            <person name="Stajich J.E."/>
            <person name="Barry K."/>
            <person name="Grigoriev I.V."/>
            <person name="Crous P."/>
            <person name="Smith M.E."/>
        </authorList>
    </citation>
    <scope>NUCLEOTIDE SEQUENCE</scope>
    <source>
        <strain evidence="3">IMI 214461</strain>
    </source>
</reference>
<dbReference type="PANTHER" id="PTHR43595">
    <property type="entry name" value="37S RIBOSOMAL PROTEIN S26, MITOCHONDRIAL"/>
    <property type="match status" value="1"/>
</dbReference>
<dbReference type="InterPro" id="IPR036324">
    <property type="entry name" value="Mn/Fe_SOD_N_sf"/>
</dbReference>
<dbReference type="SUPFAM" id="SSF46609">
    <property type="entry name" value="Fe,Mn superoxide dismutase (SOD), N-terminal domain"/>
    <property type="match status" value="1"/>
</dbReference>
<dbReference type="Pfam" id="PF02777">
    <property type="entry name" value="Sod_Fe_C"/>
    <property type="match status" value="2"/>
</dbReference>
<comment type="caution">
    <text evidence="3">The sequence shown here is derived from an EMBL/GenBank/DDBJ whole genome shotgun (WGS) entry which is preliminary data.</text>
</comment>
<dbReference type="PANTHER" id="PTHR43595:SF2">
    <property type="entry name" value="SMALL RIBOSOMAL SUBUNIT PROTEIN MS42"/>
    <property type="match status" value="1"/>
</dbReference>
<feature type="domain" description="Manganese/iron superoxide dismutase C-terminal" evidence="2">
    <location>
        <begin position="192"/>
        <end position="234"/>
    </location>
</feature>
<dbReference type="Gene3D" id="3.55.40.20">
    <property type="entry name" value="Iron/manganese superoxide dismutase, C-terminal domain"/>
    <property type="match status" value="1"/>
</dbReference>
<name>A0A9W8BPK5_9FUNG</name>
<dbReference type="GO" id="GO:0004784">
    <property type="term" value="F:superoxide dismutase activity"/>
    <property type="evidence" value="ECO:0007669"/>
    <property type="project" value="InterPro"/>
</dbReference>
<keyword evidence="4" id="KW-1185">Reference proteome</keyword>
<gene>
    <name evidence="3" type="ORF">H4R26_000049</name>
</gene>
<dbReference type="GO" id="GO:0046872">
    <property type="term" value="F:metal ion binding"/>
    <property type="evidence" value="ECO:0007669"/>
    <property type="project" value="InterPro"/>
</dbReference>
<feature type="domain" description="Manganese/iron superoxide dismutase C-terminal" evidence="2">
    <location>
        <begin position="108"/>
        <end position="165"/>
    </location>
</feature>
<dbReference type="InterPro" id="IPR019832">
    <property type="entry name" value="Mn/Fe_SOD_C"/>
</dbReference>
<evidence type="ECO:0000256" key="1">
    <source>
        <dbReference type="ARBA" id="ARBA00037226"/>
    </source>
</evidence>
<protein>
    <recommendedName>
        <fullName evidence="2">Manganese/iron superoxide dismutase C-terminal domain-containing protein</fullName>
    </recommendedName>
</protein>
<evidence type="ECO:0000259" key="2">
    <source>
        <dbReference type="Pfam" id="PF02777"/>
    </source>
</evidence>
<dbReference type="OrthoDB" id="275227at2759"/>
<dbReference type="GO" id="GO:0005737">
    <property type="term" value="C:cytoplasm"/>
    <property type="evidence" value="ECO:0007669"/>
    <property type="project" value="TreeGrafter"/>
</dbReference>
<proteinExistence type="predicted"/>
<dbReference type="InterPro" id="IPR036314">
    <property type="entry name" value="SOD_C_sf"/>
</dbReference>
<dbReference type="AlphaFoldDB" id="A0A9W8BPK5"/>
<organism evidence="3 4">
    <name type="scientific">Coemansia thaxteri</name>
    <dbReference type="NCBI Taxonomy" id="2663907"/>
    <lineage>
        <taxon>Eukaryota</taxon>
        <taxon>Fungi</taxon>
        <taxon>Fungi incertae sedis</taxon>
        <taxon>Zoopagomycota</taxon>
        <taxon>Kickxellomycotina</taxon>
        <taxon>Kickxellomycetes</taxon>
        <taxon>Kickxellales</taxon>
        <taxon>Kickxellaceae</taxon>
        <taxon>Coemansia</taxon>
    </lineage>
</organism>
<dbReference type="SUPFAM" id="SSF54719">
    <property type="entry name" value="Fe,Mn superoxide dismutase (SOD), C-terminal domain"/>
    <property type="match status" value="1"/>
</dbReference>
<sequence>MAPWPIQRVARARYHEPALLPYSCDNGVGAFLSAPALDFLYNMRQTELINNINRLTEGSIHESNSLYKVIHDAAQDPTQVALLNNASQAWNIDFFLQSLAAEPAAMREDVKRQIAEQFVTFDRFKSAFAQCALSLFGNGWTWLVMNETGQLSVMNTFNAGSPFTAVPSKLSNVTRGTSYSAVQRNFGRRPFVKLTPILGLSMWQESYLPDYGLDRETYVARFWDAVNWTVIRERLLSTRSGSRTTI</sequence>
<comment type="function">
    <text evidence="1">Component of the mitochondrial ribosome (mitoribosome), a dedicated translation machinery responsible for the synthesis of mitochondrial genome-encoded proteins, including at least some of the essential transmembrane subunits of the mitochondrial respiratory chain. The mitoribosomes are attached to the mitochondrial inner membrane and translation products are cotranslationally integrated into the membrane.</text>
</comment>
<dbReference type="EMBL" id="JANBQF010000001">
    <property type="protein sequence ID" value="KAJ2008730.1"/>
    <property type="molecule type" value="Genomic_DNA"/>
</dbReference>
<evidence type="ECO:0000313" key="3">
    <source>
        <dbReference type="EMBL" id="KAJ2008730.1"/>
    </source>
</evidence>